<organism evidence="2 3">
    <name type="scientific">Pleomassaria siparia CBS 279.74</name>
    <dbReference type="NCBI Taxonomy" id="1314801"/>
    <lineage>
        <taxon>Eukaryota</taxon>
        <taxon>Fungi</taxon>
        <taxon>Dikarya</taxon>
        <taxon>Ascomycota</taxon>
        <taxon>Pezizomycotina</taxon>
        <taxon>Dothideomycetes</taxon>
        <taxon>Pleosporomycetidae</taxon>
        <taxon>Pleosporales</taxon>
        <taxon>Pleomassariaceae</taxon>
        <taxon>Pleomassaria</taxon>
    </lineage>
</organism>
<dbReference type="Proteomes" id="UP000799428">
    <property type="component" value="Unassembled WGS sequence"/>
</dbReference>
<evidence type="ECO:0000313" key="2">
    <source>
        <dbReference type="EMBL" id="KAF2715169.1"/>
    </source>
</evidence>
<dbReference type="EMBL" id="MU005764">
    <property type="protein sequence ID" value="KAF2715169.1"/>
    <property type="molecule type" value="Genomic_DNA"/>
</dbReference>
<evidence type="ECO:0000313" key="3">
    <source>
        <dbReference type="Proteomes" id="UP000799428"/>
    </source>
</evidence>
<sequence>MMTGQQDNRTTGHFVSWCAHALPPTISLSTIINYSYYYCVSRRERALQVRGCVNSVCLPVCLLACLPFFLLSSLWPKRDFLSLSLSLSLILTHTYTHTHSLSLSAPTLFSFVFPFISFSFSRSAAPERSTQPDGSRPLDVTRVYATIVRSCPALDHAHLLPLYCVQYTLLSPSFSLSMSLTTSGTSRSSPKTCA</sequence>
<proteinExistence type="predicted"/>
<feature type="transmembrane region" description="Helical" evidence="1">
    <location>
        <begin position="52"/>
        <end position="75"/>
    </location>
</feature>
<dbReference type="AlphaFoldDB" id="A0A6G1KQP6"/>
<name>A0A6G1KQP6_9PLEO</name>
<feature type="transmembrane region" description="Helical" evidence="1">
    <location>
        <begin position="95"/>
        <end position="118"/>
    </location>
</feature>
<keyword evidence="1" id="KW-0812">Transmembrane</keyword>
<accession>A0A6G1KQP6</accession>
<protein>
    <submittedName>
        <fullName evidence="2">Uncharacterized protein</fullName>
    </submittedName>
</protein>
<keyword evidence="1" id="KW-0472">Membrane</keyword>
<evidence type="ECO:0000256" key="1">
    <source>
        <dbReference type="SAM" id="Phobius"/>
    </source>
</evidence>
<gene>
    <name evidence="2" type="ORF">K504DRAFT_20357</name>
</gene>
<reference evidence="2" key="1">
    <citation type="journal article" date="2020" name="Stud. Mycol.">
        <title>101 Dothideomycetes genomes: a test case for predicting lifestyles and emergence of pathogens.</title>
        <authorList>
            <person name="Haridas S."/>
            <person name="Albert R."/>
            <person name="Binder M."/>
            <person name="Bloem J."/>
            <person name="Labutti K."/>
            <person name="Salamov A."/>
            <person name="Andreopoulos B."/>
            <person name="Baker S."/>
            <person name="Barry K."/>
            <person name="Bills G."/>
            <person name="Bluhm B."/>
            <person name="Cannon C."/>
            <person name="Castanera R."/>
            <person name="Culley D."/>
            <person name="Daum C."/>
            <person name="Ezra D."/>
            <person name="Gonzalez J."/>
            <person name="Henrissat B."/>
            <person name="Kuo A."/>
            <person name="Liang C."/>
            <person name="Lipzen A."/>
            <person name="Lutzoni F."/>
            <person name="Magnuson J."/>
            <person name="Mondo S."/>
            <person name="Nolan M."/>
            <person name="Ohm R."/>
            <person name="Pangilinan J."/>
            <person name="Park H.-J."/>
            <person name="Ramirez L."/>
            <person name="Alfaro M."/>
            <person name="Sun H."/>
            <person name="Tritt A."/>
            <person name="Yoshinaga Y."/>
            <person name="Zwiers L.-H."/>
            <person name="Turgeon B."/>
            <person name="Goodwin S."/>
            <person name="Spatafora J."/>
            <person name="Crous P."/>
            <person name="Grigoriev I."/>
        </authorList>
    </citation>
    <scope>NUCLEOTIDE SEQUENCE</scope>
    <source>
        <strain evidence="2">CBS 279.74</strain>
    </source>
</reference>
<keyword evidence="1" id="KW-1133">Transmembrane helix</keyword>
<keyword evidence="3" id="KW-1185">Reference proteome</keyword>